<evidence type="ECO:0000259" key="3">
    <source>
        <dbReference type="Pfam" id="PF07593"/>
    </source>
</evidence>
<evidence type="ECO:0000256" key="1">
    <source>
        <dbReference type="ARBA" id="ARBA00022729"/>
    </source>
</evidence>
<feature type="compositionally biased region" description="Low complexity" evidence="2">
    <location>
        <begin position="74"/>
        <end position="95"/>
    </location>
</feature>
<name>A0A5B9MJB1_9BACT</name>
<dbReference type="SUPFAM" id="SSF81901">
    <property type="entry name" value="HCP-like"/>
    <property type="match status" value="1"/>
</dbReference>
<dbReference type="EMBL" id="CP036264">
    <property type="protein sequence ID" value="QEG00954.1"/>
    <property type="molecule type" value="Genomic_DNA"/>
</dbReference>
<keyword evidence="1" id="KW-0732">Signal</keyword>
<dbReference type="InterPro" id="IPR027039">
    <property type="entry name" value="Crtac1"/>
</dbReference>
<keyword evidence="5" id="KW-1185">Reference proteome</keyword>
<gene>
    <name evidence="4" type="ORF">Mal15_50300</name>
</gene>
<dbReference type="Pfam" id="PF13517">
    <property type="entry name" value="FG-GAP_3"/>
    <property type="match status" value="2"/>
</dbReference>
<dbReference type="Pfam" id="PF13432">
    <property type="entry name" value="TPR_16"/>
    <property type="match status" value="1"/>
</dbReference>
<dbReference type="InterPro" id="IPR013517">
    <property type="entry name" value="FG-GAP"/>
</dbReference>
<protein>
    <submittedName>
        <fullName evidence="4">ASPIC and UnbV</fullName>
    </submittedName>
</protein>
<proteinExistence type="predicted"/>
<dbReference type="InterPro" id="IPR011519">
    <property type="entry name" value="UnbV_ASPIC"/>
</dbReference>
<dbReference type="InterPro" id="IPR011990">
    <property type="entry name" value="TPR-like_helical_dom_sf"/>
</dbReference>
<dbReference type="Pfam" id="PF07593">
    <property type="entry name" value="UnbV_ASPIC"/>
    <property type="match status" value="1"/>
</dbReference>
<dbReference type="KEGG" id="smam:Mal15_50300"/>
<feature type="domain" description="ASPIC/UnbV" evidence="3">
    <location>
        <begin position="959"/>
        <end position="1025"/>
    </location>
</feature>
<dbReference type="SUPFAM" id="SSF48452">
    <property type="entry name" value="TPR-like"/>
    <property type="match status" value="1"/>
</dbReference>
<evidence type="ECO:0000256" key="2">
    <source>
        <dbReference type="SAM" id="MobiDB-lite"/>
    </source>
</evidence>
<organism evidence="4 5">
    <name type="scientific">Stieleria maiorica</name>
    <dbReference type="NCBI Taxonomy" id="2795974"/>
    <lineage>
        <taxon>Bacteria</taxon>
        <taxon>Pseudomonadati</taxon>
        <taxon>Planctomycetota</taxon>
        <taxon>Planctomycetia</taxon>
        <taxon>Pirellulales</taxon>
        <taxon>Pirellulaceae</taxon>
        <taxon>Stieleria</taxon>
    </lineage>
</organism>
<evidence type="ECO:0000313" key="4">
    <source>
        <dbReference type="EMBL" id="QEG00954.1"/>
    </source>
</evidence>
<dbReference type="InterPro" id="IPR028994">
    <property type="entry name" value="Integrin_alpha_N"/>
</dbReference>
<reference evidence="4 5" key="1">
    <citation type="submission" date="2019-02" db="EMBL/GenBank/DDBJ databases">
        <title>Planctomycetal bacteria perform biofilm scaping via a novel small molecule.</title>
        <authorList>
            <person name="Jeske O."/>
            <person name="Boedeker C."/>
            <person name="Wiegand S."/>
            <person name="Breitling P."/>
            <person name="Kallscheuer N."/>
            <person name="Jogler M."/>
            <person name="Rohde M."/>
            <person name="Petersen J."/>
            <person name="Medema M.H."/>
            <person name="Surup F."/>
            <person name="Jogler C."/>
        </authorList>
    </citation>
    <scope>NUCLEOTIDE SEQUENCE [LARGE SCALE GENOMIC DNA]</scope>
    <source>
        <strain evidence="4 5">Mal15</strain>
    </source>
</reference>
<accession>A0A5B9MJB1</accession>
<feature type="region of interest" description="Disordered" evidence="2">
    <location>
        <begin position="65"/>
        <end position="95"/>
    </location>
</feature>
<dbReference type="Proteomes" id="UP000321353">
    <property type="component" value="Chromosome"/>
</dbReference>
<evidence type="ECO:0000313" key="5">
    <source>
        <dbReference type="Proteomes" id="UP000321353"/>
    </source>
</evidence>
<dbReference type="PANTHER" id="PTHR16026:SF0">
    <property type="entry name" value="CARTILAGE ACIDIC PROTEIN 1"/>
    <property type="match status" value="1"/>
</dbReference>
<dbReference type="Pfam" id="PF14559">
    <property type="entry name" value="TPR_19"/>
    <property type="match status" value="1"/>
</dbReference>
<sequence>MVNRPNVATFARRWIPHVPCARAGVATSSWRRRIIHLIPPRKRPSVRWSALLLLSVLLLGCNGAPESDRDSDQPSATTKAPAVPSAAAAEPITAPSRADQLDQADRLIELKELDQAVAVLKKLLIGDPDDVDVIYRLAIVNANAGDLPAAIEFLDSIPIDHPEAGLPALGQSADWSLQIGRYADAEQKYVRLLQLVPDAGRAHRQLAYLFNRQGRRHEAAEHVRQLCILGDFRQDELHSLIVLSDAMVSDPATADDDSVDYQPIGRSGQARVLFTEQRFAEAAELLRDVVTADAAPPSIVALYGRSLAEAQDDEAFRRWISRTDDSVRQFAEYWAALAAYLAGQQQPRPAIRAALEALDRDPTDFLTINRLLYMLKILGDKQNYAKWEQRWKSLHQILTANNSISGAQSPNVDAIDELASQLFAIDRKLEAVAWKSLEAYYRGLPAEAMRYWNTQRQNLVASGGGFPDHHARLCGMAPDGYPLPDIKAAEISASSRPQTQPQHDSPSLPATFVNIAQKIGLNHTYAVAPEPQDSGFAMYQQAGGGIAVLDYDLDGWADVYGAQGAAGPPDFVATDSDMLYRTVDQRSVDVTANASLTEDRYTIGCTAGDWNQDGFADIVVTNIGPNVLLINNGDGTFTAQNLPDSDDPHRMPASVAIADLNGDQLPDMFELNYIQDSQIGKLPERDPGGNVIDAVGPGDFQSAIDRIGTGDGRGGVRFQPISPQASDAHKGLGVVIADFDGRPGNDVFVGNDKSPNQMWVRDAGTNSWSDVAVVNGSAYSSGGAATASMGIAASDFDFDGSLDLHITNFQNESACLYLNRGGTFRDRAIEYGLGVPSRSVLGFGSQPLDYNNDSMPDLVVSNGHIDRYNSMTGPFKQRPQLFANLGGRFRQVEVIDPSGYWAAGHLGRAVAMLDFNRDGRNDLVISHVGEPTAVLLNETPTHHHWLQLQLIGVQSERDAIGAKITIHFADRQSTRWVVGGDGYLAKNEQIVSFGLGDATAVDQIDVLWPSGLRQRFGRQSANRRLLIVENQPETYRPEKETGVVQ</sequence>
<dbReference type="AlphaFoldDB" id="A0A5B9MJB1"/>
<dbReference type="Gene3D" id="2.130.10.130">
    <property type="entry name" value="Integrin alpha, N-terminal"/>
    <property type="match status" value="2"/>
</dbReference>
<dbReference type="PANTHER" id="PTHR16026">
    <property type="entry name" value="CARTILAGE ACIDIC PROTEIN 1"/>
    <property type="match status" value="1"/>
</dbReference>
<dbReference type="Gene3D" id="1.25.40.10">
    <property type="entry name" value="Tetratricopeptide repeat domain"/>
    <property type="match status" value="2"/>
</dbReference>
<dbReference type="SUPFAM" id="SSF69318">
    <property type="entry name" value="Integrin alpha N-terminal domain"/>
    <property type="match status" value="1"/>
</dbReference>